<dbReference type="AlphaFoldDB" id="C1BEA8"/>
<dbReference type="PROSITE" id="PS51354">
    <property type="entry name" value="GLUTAREDOXIN_2"/>
    <property type="match status" value="1"/>
</dbReference>
<evidence type="ECO:0000256" key="1">
    <source>
        <dbReference type="ARBA" id="ARBA00002292"/>
    </source>
</evidence>
<dbReference type="InterPro" id="IPR036249">
    <property type="entry name" value="Thioredoxin-like_sf"/>
</dbReference>
<evidence type="ECO:0000313" key="9">
    <source>
        <dbReference type="EMBL" id="BAH56148.1"/>
    </source>
</evidence>
<keyword evidence="4" id="KW-0813">Transport</keyword>
<dbReference type="InterPro" id="IPR051548">
    <property type="entry name" value="Grx-like_ET"/>
</dbReference>
<name>C1BEA8_RHOOB</name>
<protein>
    <recommendedName>
        <fullName evidence="3">Glutaredoxin-like protein NrdH</fullName>
    </recommendedName>
</protein>
<dbReference type="KEGG" id="rop:ROP_pKNR-00560"/>
<comment type="similarity">
    <text evidence="2">Belongs to the glutaredoxin family.</text>
</comment>
<accession>C1BEA8</accession>
<evidence type="ECO:0000256" key="2">
    <source>
        <dbReference type="ARBA" id="ARBA00007787"/>
    </source>
</evidence>
<feature type="domain" description="Glutaredoxin" evidence="8">
    <location>
        <begin position="3"/>
        <end position="61"/>
    </location>
</feature>
<dbReference type="GO" id="GO:0045454">
    <property type="term" value="P:cell redox homeostasis"/>
    <property type="evidence" value="ECO:0007669"/>
    <property type="project" value="InterPro"/>
</dbReference>
<comment type="function">
    <text evidence="1">Electron transport system for the ribonucleotide reductase system NrdEF.</text>
</comment>
<evidence type="ECO:0000259" key="8">
    <source>
        <dbReference type="Pfam" id="PF00462"/>
    </source>
</evidence>
<dbReference type="InterPro" id="IPR002109">
    <property type="entry name" value="Glutaredoxin"/>
</dbReference>
<evidence type="ECO:0000313" key="10">
    <source>
        <dbReference type="Proteomes" id="UP000002212"/>
    </source>
</evidence>
<dbReference type="SUPFAM" id="SSF52833">
    <property type="entry name" value="Thioredoxin-like"/>
    <property type="match status" value="1"/>
</dbReference>
<dbReference type="NCBIfam" id="TIGR02194">
    <property type="entry name" value="GlrX_NrdH"/>
    <property type="match status" value="1"/>
</dbReference>
<organism evidence="9 10">
    <name type="scientific">Rhodococcus opacus (strain B4)</name>
    <dbReference type="NCBI Taxonomy" id="632772"/>
    <lineage>
        <taxon>Bacteria</taxon>
        <taxon>Bacillati</taxon>
        <taxon>Actinomycetota</taxon>
        <taxon>Actinomycetes</taxon>
        <taxon>Mycobacteriales</taxon>
        <taxon>Nocardiaceae</taxon>
        <taxon>Rhodococcus</taxon>
    </lineage>
</organism>
<reference evidence="9 10" key="1">
    <citation type="submission" date="2009-03" db="EMBL/GenBank/DDBJ databases">
        <title>Comparison of the complete genome sequences of Rhodococcus erythropolis PR4 and Rhodococcus opacus B4.</title>
        <authorList>
            <person name="Takarada H."/>
            <person name="Sekine M."/>
            <person name="Hosoyama A."/>
            <person name="Yamada R."/>
            <person name="Fujisawa T."/>
            <person name="Omata S."/>
            <person name="Shimizu A."/>
            <person name="Tsukatani N."/>
            <person name="Tanikawa S."/>
            <person name="Fujita N."/>
            <person name="Harayama S."/>
        </authorList>
    </citation>
    <scope>NUCLEOTIDE SEQUENCE [LARGE SCALE GENOMIC DNA]</scope>
    <source>
        <strain evidence="9 10">B4</strain>
        <plasmid evidence="9 10">pKNR</plasmid>
    </source>
</reference>
<dbReference type="InterPro" id="IPR011909">
    <property type="entry name" value="GlrX_NrdH"/>
</dbReference>
<dbReference type="OrthoDB" id="8545217at2"/>
<keyword evidence="7" id="KW-0676">Redox-active center</keyword>
<sequence length="75" mass="8069">MSVQVYSKSSCVQCTATHRALDKEGIEYSVIDLEGDPHAVNALRALGYSQAPVVIAGDQHWGGFRPDRIKALVAA</sequence>
<keyword evidence="6" id="KW-1015">Disulfide bond</keyword>
<dbReference type="GO" id="GO:0009055">
    <property type="term" value="F:electron transfer activity"/>
    <property type="evidence" value="ECO:0007669"/>
    <property type="project" value="TreeGrafter"/>
</dbReference>
<dbReference type="RefSeq" id="WP_012691873.1">
    <property type="nucleotide sequence ID" value="NC_012523.1"/>
</dbReference>
<evidence type="ECO:0000256" key="7">
    <source>
        <dbReference type="ARBA" id="ARBA00023284"/>
    </source>
</evidence>
<dbReference type="PANTHER" id="PTHR34386">
    <property type="entry name" value="GLUTAREDOXIN"/>
    <property type="match status" value="1"/>
</dbReference>
<dbReference type="CDD" id="cd02976">
    <property type="entry name" value="NrdH"/>
    <property type="match status" value="1"/>
</dbReference>
<gene>
    <name evidence="9" type="ordered locus">ROP_pKNR-00560</name>
</gene>
<proteinExistence type="inferred from homology"/>
<dbReference type="PANTHER" id="PTHR34386:SF1">
    <property type="entry name" value="GLUTAREDOXIN-LIKE PROTEIN NRDH"/>
    <property type="match status" value="1"/>
</dbReference>
<dbReference type="Pfam" id="PF00462">
    <property type="entry name" value="Glutaredoxin"/>
    <property type="match status" value="1"/>
</dbReference>
<geneLocation type="plasmid" evidence="9 10">
    <name>pKNR</name>
</geneLocation>
<dbReference type="Proteomes" id="UP000002212">
    <property type="component" value="Plasmid pKNR"/>
</dbReference>
<evidence type="ECO:0000256" key="3">
    <source>
        <dbReference type="ARBA" id="ARBA00017945"/>
    </source>
</evidence>
<keyword evidence="9" id="KW-0614">Plasmid</keyword>
<evidence type="ECO:0000256" key="6">
    <source>
        <dbReference type="ARBA" id="ARBA00023157"/>
    </source>
</evidence>
<keyword evidence="5" id="KW-0249">Electron transport</keyword>
<dbReference type="EMBL" id="AP011118">
    <property type="protein sequence ID" value="BAH56148.1"/>
    <property type="molecule type" value="Genomic_DNA"/>
</dbReference>
<dbReference type="Gene3D" id="3.40.30.10">
    <property type="entry name" value="Glutaredoxin"/>
    <property type="match status" value="1"/>
</dbReference>
<evidence type="ECO:0000256" key="4">
    <source>
        <dbReference type="ARBA" id="ARBA00022448"/>
    </source>
</evidence>
<evidence type="ECO:0000256" key="5">
    <source>
        <dbReference type="ARBA" id="ARBA00022982"/>
    </source>
</evidence>
<dbReference type="PATRIC" id="fig|632772.20.peg.7626"/>
<dbReference type="HOGENOM" id="CLU_026126_9_0_11"/>